<keyword evidence="2" id="KW-0472">Membrane</keyword>
<dbReference type="AlphaFoldDB" id="A0A0U2Y6H0"/>
<name>A0A0U2Y6H0_9GAMM</name>
<evidence type="ECO:0000256" key="1">
    <source>
        <dbReference type="SAM" id="Coils"/>
    </source>
</evidence>
<protein>
    <submittedName>
        <fullName evidence="3">Uncharacterized protein</fullName>
    </submittedName>
</protein>
<proteinExistence type="predicted"/>
<keyword evidence="2" id="KW-0812">Transmembrane</keyword>
<dbReference type="EMBL" id="CP013612">
    <property type="protein sequence ID" value="ALU45762.1"/>
    <property type="molecule type" value="Genomic_DNA"/>
</dbReference>
<sequence length="203" mass="23374">MLYIILTIALLALSALLFTPSCKAFTLRYEVACNFILTLVATLVGVLLAIAISNYDAEKKEIKDLIKVLNAAEAVVEESLDYSIKLNEIYQGNPEQFGEQSDFFTRNPLVYPHYLDNMLTQNLISKNLSQEGLSELNEHLITLQRSKQVAPQAFIASMRYIKQVLILERRFQLTEISAQEYQQTLDEYEEQLVYQQQQQQQQQ</sequence>
<gene>
    <name evidence="3" type="ORF">AT705_22805</name>
</gene>
<feature type="coiled-coil region" evidence="1">
    <location>
        <begin position="171"/>
        <end position="198"/>
    </location>
</feature>
<evidence type="ECO:0000313" key="4">
    <source>
        <dbReference type="Proteomes" id="UP000069015"/>
    </source>
</evidence>
<reference evidence="3 4" key="1">
    <citation type="submission" date="2015-12" db="EMBL/GenBank/DDBJ databases">
        <title>Complete genome sequence of Pseudoalteromonas rubra SCSIO 6842, harboring a conjugative plasmid.</title>
        <authorList>
            <person name="Li B."/>
            <person name="Wang X."/>
        </authorList>
    </citation>
    <scope>NUCLEOTIDE SEQUENCE [LARGE SCALE GENOMIC DNA]</scope>
    <source>
        <strain evidence="3 4">SCSIO 6842</strain>
    </source>
</reference>
<evidence type="ECO:0000256" key="2">
    <source>
        <dbReference type="SAM" id="Phobius"/>
    </source>
</evidence>
<keyword evidence="2" id="KW-1133">Transmembrane helix</keyword>
<evidence type="ECO:0000313" key="3">
    <source>
        <dbReference type="EMBL" id="ALU45762.1"/>
    </source>
</evidence>
<organism evidence="3 4">
    <name type="scientific">Pseudoalteromonas rubra</name>
    <dbReference type="NCBI Taxonomy" id="43658"/>
    <lineage>
        <taxon>Bacteria</taxon>
        <taxon>Pseudomonadati</taxon>
        <taxon>Pseudomonadota</taxon>
        <taxon>Gammaproteobacteria</taxon>
        <taxon>Alteromonadales</taxon>
        <taxon>Pseudoalteromonadaceae</taxon>
        <taxon>Pseudoalteromonas</taxon>
    </lineage>
</organism>
<feature type="transmembrane region" description="Helical" evidence="2">
    <location>
        <begin position="34"/>
        <end position="55"/>
    </location>
</feature>
<keyword evidence="1" id="KW-0175">Coiled coil</keyword>
<accession>A0A0U2Y6H0</accession>
<dbReference type="RefSeq" id="WP_058798617.1">
    <property type="nucleotide sequence ID" value="NZ_CP013612.1"/>
</dbReference>
<dbReference type="Proteomes" id="UP000069015">
    <property type="component" value="Chromosome 2"/>
</dbReference>
<dbReference type="KEGG" id="prr:AT705_22805"/>